<dbReference type="EMBL" id="JACVKN010000032">
    <property type="protein sequence ID" value="MBK2064521.1"/>
    <property type="molecule type" value="Genomic_DNA"/>
</dbReference>
<dbReference type="AlphaFoldDB" id="A0A9Q2QD51"/>
<dbReference type="Gene3D" id="3.40.50.12780">
    <property type="entry name" value="N-terminal domain of ligase-like"/>
    <property type="match status" value="1"/>
</dbReference>
<evidence type="ECO:0000259" key="2">
    <source>
        <dbReference type="Pfam" id="PF13193"/>
    </source>
</evidence>
<dbReference type="PANTHER" id="PTHR45527">
    <property type="entry name" value="NONRIBOSOMAL PEPTIDE SYNTHETASE"/>
    <property type="match status" value="1"/>
</dbReference>
<dbReference type="PANTHER" id="PTHR45527:SF1">
    <property type="entry name" value="FATTY ACID SYNTHASE"/>
    <property type="match status" value="1"/>
</dbReference>
<evidence type="ECO:0000259" key="1">
    <source>
        <dbReference type="Pfam" id="PF00501"/>
    </source>
</evidence>
<dbReference type="Proteomes" id="UP000701999">
    <property type="component" value="Unassembled WGS sequence"/>
</dbReference>
<evidence type="ECO:0000313" key="3">
    <source>
        <dbReference type="EMBL" id="MBK2064521.1"/>
    </source>
</evidence>
<dbReference type="GO" id="GO:0043041">
    <property type="term" value="P:amino acid activation for nonribosomal peptide biosynthetic process"/>
    <property type="evidence" value="ECO:0007669"/>
    <property type="project" value="TreeGrafter"/>
</dbReference>
<dbReference type="InterPro" id="IPR025110">
    <property type="entry name" value="AMP-bd_C"/>
</dbReference>
<gene>
    <name evidence="3" type="ORF">IB647_01645</name>
</gene>
<keyword evidence="4" id="KW-1185">Reference proteome</keyword>
<dbReference type="GO" id="GO:0031177">
    <property type="term" value="F:phosphopantetheine binding"/>
    <property type="evidence" value="ECO:0007669"/>
    <property type="project" value="TreeGrafter"/>
</dbReference>
<dbReference type="InterPro" id="IPR042099">
    <property type="entry name" value="ANL_N_sf"/>
</dbReference>
<organism evidence="3 4">
    <name type="scientific">Francisella noatunensis</name>
    <dbReference type="NCBI Taxonomy" id="657445"/>
    <lineage>
        <taxon>Bacteria</taxon>
        <taxon>Pseudomonadati</taxon>
        <taxon>Pseudomonadota</taxon>
        <taxon>Gammaproteobacteria</taxon>
        <taxon>Thiotrichales</taxon>
        <taxon>Francisellaceae</taxon>
        <taxon>Francisella</taxon>
    </lineage>
</organism>
<dbReference type="Pfam" id="PF00501">
    <property type="entry name" value="AMP-binding"/>
    <property type="match status" value="1"/>
</dbReference>
<comment type="caution">
    <text evidence="3">The sequence shown here is derived from an EMBL/GenBank/DDBJ whole genome shotgun (WGS) entry which is preliminary data.</text>
</comment>
<accession>A0A9Q2QD51</accession>
<dbReference type="Gene3D" id="3.30.300.30">
    <property type="match status" value="1"/>
</dbReference>
<dbReference type="InterPro" id="IPR000873">
    <property type="entry name" value="AMP-dep_synth/lig_dom"/>
</dbReference>
<dbReference type="InterPro" id="IPR020845">
    <property type="entry name" value="AMP-binding_CS"/>
</dbReference>
<dbReference type="NCBIfam" id="TIGR01733">
    <property type="entry name" value="AA-adenyl-dom"/>
    <property type="match status" value="1"/>
</dbReference>
<name>A0A9Q2QD51_9GAMM</name>
<dbReference type="RefSeq" id="WP_159183800.1">
    <property type="nucleotide sequence ID" value="NZ_JACVJL010000113.1"/>
</dbReference>
<reference evidence="3 4" key="1">
    <citation type="submission" date="2020-09" db="EMBL/GenBank/DDBJ databases">
        <title>Development of specific Francisella tularensis PCR assay based on in-depth characterization of family Francisellaceae.</title>
        <authorList>
            <person name="Ohrman C."/>
            <person name="Sahl J."/>
            <person name="Sjodin A."/>
            <person name="Uneklint I."/>
            <person name="Ballard R."/>
            <person name="Karlsson L."/>
            <person name="Mcdonough R."/>
            <person name="Sundell D."/>
            <person name="Soria K."/>
            <person name="Brindeflk B."/>
            <person name="Vallesi A."/>
            <person name="Ramirez-Paredes J.G."/>
            <person name="Colquhoun D."/>
            <person name="Myrtennas K."/>
            <person name="Birdsell D."/>
            <person name="Johansson A."/>
            <person name="Wagner D."/>
            <person name="Forsman M."/>
        </authorList>
    </citation>
    <scope>NUCLEOTIDE SEQUENCE [LARGE SCALE GENOMIC DNA]</scope>
    <source>
        <strain evidence="3 4">FSC1140</strain>
    </source>
</reference>
<dbReference type="GO" id="GO:0005737">
    <property type="term" value="C:cytoplasm"/>
    <property type="evidence" value="ECO:0007669"/>
    <property type="project" value="TreeGrafter"/>
</dbReference>
<evidence type="ECO:0000313" key="4">
    <source>
        <dbReference type="Proteomes" id="UP000701999"/>
    </source>
</evidence>
<proteinExistence type="predicted"/>
<feature type="domain" description="AMP-dependent synthetase/ligase" evidence="1">
    <location>
        <begin position="16"/>
        <end position="370"/>
    </location>
</feature>
<sequence length="516" mass="58718">MAYFNLANYFYDIVYGNGERTLLIYEGKKISYNELNSLSNRIANYLLSFGVKPHDVVGIFNTKEVEGYASMLACLKIGAAYTNLDEENPPLRLEKILTTCSPRLLISDHVPSILIKNVAKDMNIHIADLSDENFLNSFNDKNIDISSRITGNTIAYIMFTSGSTGNPKGVAISHNNVLSFLQWSIDRYSVSNEDRFAQVSPMYFDNSVFDFYTAIYSGACLVPIKKELLKKPLELVKFIDVSKCTIWFSVPSLLVYLLTMRVLNENSFKNIRVFIFGGEGFPKGELKKLYYLYKDRARIINVYGPTEGTCICTSYDITEKDFEDMSTLAPLGVINPNFEYLIVDENMQLLNDGEKGELCLVGPNVAAGYYNDIERTEQSFVQNPLVKTYRDIVYKTGDIVYEKDGILWFAGRVDNQVKHMGYRIELEEIESVLNSFDYVHQSAVLYNRDRVNYGKIIAFIATQKNISAWEIKNELFSILPSYMIPNVVVVKDKLPKNANGKVDKVALKQEGFDEYK</sequence>
<dbReference type="GO" id="GO:0044550">
    <property type="term" value="P:secondary metabolite biosynthetic process"/>
    <property type="evidence" value="ECO:0007669"/>
    <property type="project" value="TreeGrafter"/>
</dbReference>
<protein>
    <submittedName>
        <fullName evidence="3">Amino acid adenylation domain-containing protein</fullName>
    </submittedName>
</protein>
<dbReference type="InterPro" id="IPR010071">
    <property type="entry name" value="AA_adenyl_dom"/>
</dbReference>
<dbReference type="InterPro" id="IPR045851">
    <property type="entry name" value="AMP-bd_C_sf"/>
</dbReference>
<dbReference type="GeneID" id="93254311"/>
<dbReference type="PROSITE" id="PS00455">
    <property type="entry name" value="AMP_BINDING"/>
    <property type="match status" value="1"/>
</dbReference>
<dbReference type="SUPFAM" id="SSF56801">
    <property type="entry name" value="Acetyl-CoA synthetase-like"/>
    <property type="match status" value="1"/>
</dbReference>
<dbReference type="Pfam" id="PF13193">
    <property type="entry name" value="AMP-binding_C"/>
    <property type="match status" value="1"/>
</dbReference>
<feature type="domain" description="AMP-binding enzyme C-terminal" evidence="2">
    <location>
        <begin position="428"/>
        <end position="501"/>
    </location>
</feature>